<dbReference type="InterPro" id="IPR003593">
    <property type="entry name" value="AAA+_ATPase"/>
</dbReference>
<dbReference type="GO" id="GO:0005524">
    <property type="term" value="F:ATP binding"/>
    <property type="evidence" value="ECO:0007669"/>
    <property type="project" value="UniProtKB-KW"/>
</dbReference>
<keyword evidence="7" id="KW-1185">Reference proteome</keyword>
<sequence>MIVARGLSKRYMTAHGAGPWVLDDVNFVIPPRVSVGILGANGAGKSTLLRILAGVDKPTRGQVERHCRVSWPLGFGGGLQGTLTGRQNARFVCRIHGHEDDIPERLARIAEFAALGDRFDQPIRTYSTGMAARLRFAISLAFDFDVYISDEATAAGDATFRARAAAEFRRRASQASVIMVSHDPGTLKRFCTAGMLLHAGKLTWFDHLGDAVKAYKDTLPK</sequence>
<dbReference type="RefSeq" id="WP_317974861.1">
    <property type="nucleotide sequence ID" value="NZ_BTFW01000001.1"/>
</dbReference>
<comment type="caution">
    <text evidence="6">The sequence shown here is derived from an EMBL/GenBank/DDBJ whole genome shotgun (WGS) entry which is preliminary data.</text>
</comment>
<comment type="similarity">
    <text evidence="1">Belongs to the ABC transporter superfamily.</text>
</comment>
<dbReference type="SUPFAM" id="SSF52540">
    <property type="entry name" value="P-loop containing nucleoside triphosphate hydrolases"/>
    <property type="match status" value="1"/>
</dbReference>
<evidence type="ECO:0000259" key="5">
    <source>
        <dbReference type="PROSITE" id="PS50893"/>
    </source>
</evidence>
<dbReference type="InterPro" id="IPR003439">
    <property type="entry name" value="ABC_transporter-like_ATP-bd"/>
</dbReference>
<dbReference type="InterPro" id="IPR015860">
    <property type="entry name" value="ABC_transpr_TagH-like"/>
</dbReference>
<dbReference type="PANTHER" id="PTHR46743:SF2">
    <property type="entry name" value="TEICHOIC ACIDS EXPORT ATP-BINDING PROTEIN TAGH"/>
    <property type="match status" value="1"/>
</dbReference>
<evidence type="ECO:0000313" key="7">
    <source>
        <dbReference type="Proteomes" id="UP001187221"/>
    </source>
</evidence>
<protein>
    <submittedName>
        <fullName evidence="6">ABC transporter ATP-binding protein</fullName>
    </submittedName>
</protein>
<keyword evidence="3" id="KW-0547">Nucleotide-binding</keyword>
<dbReference type="EMBL" id="BTFW01000001">
    <property type="protein sequence ID" value="GMM61150.1"/>
    <property type="molecule type" value="Genomic_DNA"/>
</dbReference>
<accession>A0ABQ6P7E7</accession>
<evidence type="ECO:0000256" key="3">
    <source>
        <dbReference type="ARBA" id="ARBA00022741"/>
    </source>
</evidence>
<proteinExistence type="inferred from homology"/>
<keyword evidence="4 6" id="KW-0067">ATP-binding</keyword>
<dbReference type="InterPro" id="IPR027417">
    <property type="entry name" value="P-loop_NTPase"/>
</dbReference>
<dbReference type="Proteomes" id="UP001187221">
    <property type="component" value="Unassembled WGS sequence"/>
</dbReference>
<dbReference type="InterPro" id="IPR050683">
    <property type="entry name" value="Bact_Polysacc_Export_ATP-bd"/>
</dbReference>
<dbReference type="PANTHER" id="PTHR46743">
    <property type="entry name" value="TEICHOIC ACIDS EXPORT ATP-BINDING PROTEIN TAGH"/>
    <property type="match status" value="1"/>
</dbReference>
<evidence type="ECO:0000256" key="4">
    <source>
        <dbReference type="ARBA" id="ARBA00022840"/>
    </source>
</evidence>
<feature type="domain" description="ABC transporter" evidence="5">
    <location>
        <begin position="2"/>
        <end position="221"/>
    </location>
</feature>
<dbReference type="SMART" id="SM00382">
    <property type="entry name" value="AAA"/>
    <property type="match status" value="1"/>
</dbReference>
<reference evidence="6 7" key="1">
    <citation type="submission" date="2023-06" db="EMBL/GenBank/DDBJ databases">
        <title>Draft genome sequence of Novosphingobium sp. strain IK01.</title>
        <authorList>
            <person name="Hatamoto M."/>
            <person name="Ikarashi T."/>
            <person name="Yamaguchi T."/>
        </authorList>
    </citation>
    <scope>NUCLEOTIDE SEQUENCE [LARGE SCALE GENOMIC DNA]</scope>
    <source>
        <strain evidence="6 7">IK01</strain>
    </source>
</reference>
<name>A0ABQ6P7E7_9SPHN</name>
<gene>
    <name evidence="6" type="ORF">NUTIK01_19270</name>
</gene>
<dbReference type="Pfam" id="PF00005">
    <property type="entry name" value="ABC_tran"/>
    <property type="match status" value="1"/>
</dbReference>
<organism evidence="6 7">
    <name type="scientific">Novosphingobium pituita</name>
    <dbReference type="NCBI Taxonomy" id="3056842"/>
    <lineage>
        <taxon>Bacteria</taxon>
        <taxon>Pseudomonadati</taxon>
        <taxon>Pseudomonadota</taxon>
        <taxon>Alphaproteobacteria</taxon>
        <taxon>Sphingomonadales</taxon>
        <taxon>Sphingomonadaceae</taxon>
        <taxon>Novosphingobium</taxon>
    </lineage>
</organism>
<evidence type="ECO:0000256" key="1">
    <source>
        <dbReference type="ARBA" id="ARBA00005417"/>
    </source>
</evidence>
<dbReference type="CDD" id="cd03220">
    <property type="entry name" value="ABC_KpsT_Wzt"/>
    <property type="match status" value="1"/>
</dbReference>
<evidence type="ECO:0000256" key="2">
    <source>
        <dbReference type="ARBA" id="ARBA00022448"/>
    </source>
</evidence>
<dbReference type="Gene3D" id="3.40.50.300">
    <property type="entry name" value="P-loop containing nucleotide triphosphate hydrolases"/>
    <property type="match status" value="1"/>
</dbReference>
<keyword evidence="2" id="KW-0813">Transport</keyword>
<evidence type="ECO:0000313" key="6">
    <source>
        <dbReference type="EMBL" id="GMM61150.1"/>
    </source>
</evidence>
<dbReference type="PROSITE" id="PS50893">
    <property type="entry name" value="ABC_TRANSPORTER_2"/>
    <property type="match status" value="1"/>
</dbReference>